<feature type="binding site" evidence="6">
    <location>
        <position position="308"/>
    </location>
    <ligand>
        <name>D-dopa</name>
        <dbReference type="ChEBI" id="CHEBI:149689"/>
    </ligand>
</feature>
<dbReference type="Gene3D" id="3.40.50.720">
    <property type="entry name" value="NAD(P)-binding Rossmann-like Domain"/>
    <property type="match status" value="1"/>
</dbReference>
<evidence type="ECO:0000313" key="9">
    <source>
        <dbReference type="Proteomes" id="UP001388673"/>
    </source>
</evidence>
<keyword evidence="4 6" id="KW-0274">FAD</keyword>
<dbReference type="Proteomes" id="UP001388673">
    <property type="component" value="Unassembled WGS sequence"/>
</dbReference>
<dbReference type="PIRSF" id="PIRSF000189">
    <property type="entry name" value="D-aa_oxidase"/>
    <property type="match status" value="1"/>
</dbReference>
<dbReference type="PROSITE" id="PS00677">
    <property type="entry name" value="DAO"/>
    <property type="match status" value="1"/>
</dbReference>
<keyword evidence="9" id="KW-1185">Reference proteome</keyword>
<dbReference type="AlphaFoldDB" id="A0AAW0YQC9"/>
<organism evidence="8 9">
    <name type="scientific">Kwoniella newhampshirensis</name>
    <dbReference type="NCBI Taxonomy" id="1651941"/>
    <lineage>
        <taxon>Eukaryota</taxon>
        <taxon>Fungi</taxon>
        <taxon>Dikarya</taxon>
        <taxon>Basidiomycota</taxon>
        <taxon>Agaricomycotina</taxon>
        <taxon>Tremellomycetes</taxon>
        <taxon>Tremellales</taxon>
        <taxon>Cryptococcaceae</taxon>
        <taxon>Kwoniella</taxon>
    </lineage>
</organism>
<evidence type="ECO:0000256" key="6">
    <source>
        <dbReference type="PIRSR" id="PIRSR000189-1"/>
    </source>
</evidence>
<keyword evidence="5" id="KW-0560">Oxidoreductase</keyword>
<dbReference type="InterPro" id="IPR006076">
    <property type="entry name" value="FAD-dep_OxRdtase"/>
</dbReference>
<comment type="cofactor">
    <cofactor evidence="1 6">
        <name>FAD</name>
        <dbReference type="ChEBI" id="CHEBI:57692"/>
    </cofactor>
</comment>
<dbReference type="InterPro" id="IPR023209">
    <property type="entry name" value="DAO"/>
</dbReference>
<evidence type="ECO:0000256" key="3">
    <source>
        <dbReference type="ARBA" id="ARBA00022630"/>
    </source>
</evidence>
<proteinExistence type="inferred from homology"/>
<dbReference type="GO" id="GO:0071949">
    <property type="term" value="F:FAD binding"/>
    <property type="evidence" value="ECO:0007669"/>
    <property type="project" value="InterPro"/>
</dbReference>
<keyword evidence="3" id="KW-0285">Flavoprotein</keyword>
<evidence type="ECO:0000313" key="8">
    <source>
        <dbReference type="EMBL" id="KAK8854471.1"/>
    </source>
</evidence>
<dbReference type="Gene3D" id="3.30.9.10">
    <property type="entry name" value="D-Amino Acid Oxidase, subunit A, domain 2"/>
    <property type="match status" value="1"/>
</dbReference>
<comment type="caution">
    <text evidence="8">The sequence shown here is derived from an EMBL/GenBank/DDBJ whole genome shotgun (WGS) entry which is preliminary data.</text>
</comment>
<dbReference type="InterPro" id="IPR006181">
    <property type="entry name" value="D-amino_acid_oxidase_CS"/>
</dbReference>
<evidence type="ECO:0000256" key="5">
    <source>
        <dbReference type="ARBA" id="ARBA00023002"/>
    </source>
</evidence>
<evidence type="ECO:0000256" key="4">
    <source>
        <dbReference type="ARBA" id="ARBA00022827"/>
    </source>
</evidence>
<evidence type="ECO:0000256" key="2">
    <source>
        <dbReference type="ARBA" id="ARBA00006730"/>
    </source>
</evidence>
<dbReference type="GO" id="GO:0003884">
    <property type="term" value="F:D-amino-acid oxidase activity"/>
    <property type="evidence" value="ECO:0007669"/>
    <property type="project" value="InterPro"/>
</dbReference>
<dbReference type="EMBL" id="JBCAWK010000006">
    <property type="protein sequence ID" value="KAK8854471.1"/>
    <property type="molecule type" value="Genomic_DNA"/>
</dbReference>
<sequence length="386" mass="41817">MYDAVVLGAGVIGLTVARELHSKGLKVAIIGRDLPEDSISFGFASPWAGCNWHSFETDGTSPAAEWDAITFRRLAKLAQEEPDLCERIPFFGVWQNPQKDGNLWFKDLVGDFKQIKASPSQPLPGNLPYGHSFSSYVLHAPNYTAYLGSVARSLNIPIYRHRISSLDEAYDLPGIGKTNLVINATGLGAKSLIGVEDDKVYPARGQTVLVKAPWVRTCYMHVEGFMPAPLKPGEKPPPEPAYIIPRPGPEGHVVLGGTYIKNDYSCLPSISEAERILRACYNLCPLLAGPNGKSWKDIEVVAHNVGLRPAREGGARLELEKRVVGGRRERRGVEPKGGNGGETRTVGVVHAYGVGSAGFQCSMGLAEKATELAVGFLDSQSTRARL</sequence>
<dbReference type="SUPFAM" id="SSF51971">
    <property type="entry name" value="Nucleotide-binding domain"/>
    <property type="match status" value="1"/>
</dbReference>
<protein>
    <recommendedName>
        <fullName evidence="7">FAD dependent oxidoreductase domain-containing protein</fullName>
    </recommendedName>
</protein>
<dbReference type="Pfam" id="PF01266">
    <property type="entry name" value="DAO"/>
    <property type="match status" value="1"/>
</dbReference>
<evidence type="ECO:0000256" key="1">
    <source>
        <dbReference type="ARBA" id="ARBA00001974"/>
    </source>
</evidence>
<dbReference type="GeneID" id="92180467"/>
<dbReference type="GO" id="GO:0019478">
    <property type="term" value="P:D-amino acid catabolic process"/>
    <property type="evidence" value="ECO:0007669"/>
    <property type="project" value="TreeGrafter"/>
</dbReference>
<feature type="binding site" evidence="6">
    <location>
        <position position="242"/>
    </location>
    <ligand>
        <name>D-dopa</name>
        <dbReference type="ChEBI" id="CHEBI:149689"/>
    </ligand>
</feature>
<dbReference type="PANTHER" id="PTHR11530:SF30">
    <property type="entry name" value="FAD DEPENDENT OXIDOREDUCTASE DOMAIN-CONTAINING PROTEIN"/>
    <property type="match status" value="1"/>
</dbReference>
<gene>
    <name evidence="8" type="ORF">IAR55_003209</name>
</gene>
<reference evidence="8 9" key="1">
    <citation type="journal article" date="2024" name="bioRxiv">
        <title>Comparative genomics of Cryptococcus and Kwoniella reveals pathogenesis evolution and contrasting karyotype dynamics via intercentromeric recombination or chromosome fusion.</title>
        <authorList>
            <person name="Coelho M.A."/>
            <person name="David-Palma M."/>
            <person name="Shea T."/>
            <person name="Bowers K."/>
            <person name="McGinley-Smith S."/>
            <person name="Mohammad A.W."/>
            <person name="Gnirke A."/>
            <person name="Yurkov A.M."/>
            <person name="Nowrousian M."/>
            <person name="Sun S."/>
            <person name="Cuomo C.A."/>
            <person name="Heitman J."/>
        </authorList>
    </citation>
    <scope>NUCLEOTIDE SEQUENCE [LARGE SCALE GENOMIC DNA]</scope>
    <source>
        <strain evidence="8 9">CBS 13917</strain>
    </source>
</reference>
<dbReference type="PANTHER" id="PTHR11530">
    <property type="entry name" value="D-AMINO ACID OXIDASE"/>
    <property type="match status" value="1"/>
</dbReference>
<evidence type="ECO:0000259" key="7">
    <source>
        <dbReference type="Pfam" id="PF01266"/>
    </source>
</evidence>
<dbReference type="KEGG" id="kne:92180467"/>
<accession>A0AAW0YQC9</accession>
<name>A0AAW0YQC9_9TREE</name>
<feature type="binding site" evidence="6">
    <location>
        <position position="185"/>
    </location>
    <ligand>
        <name>FAD</name>
        <dbReference type="ChEBI" id="CHEBI:57692"/>
    </ligand>
</feature>
<dbReference type="SUPFAM" id="SSF54373">
    <property type="entry name" value="FAD-linked reductases, C-terminal domain"/>
    <property type="match status" value="1"/>
</dbReference>
<dbReference type="GO" id="GO:0005737">
    <property type="term" value="C:cytoplasm"/>
    <property type="evidence" value="ECO:0007669"/>
    <property type="project" value="TreeGrafter"/>
</dbReference>
<feature type="domain" description="FAD dependent oxidoreductase" evidence="7">
    <location>
        <begin position="3"/>
        <end position="372"/>
    </location>
</feature>
<comment type="similarity">
    <text evidence="2">Belongs to the DAMOX/DASOX family.</text>
</comment>
<dbReference type="RefSeq" id="XP_066802709.1">
    <property type="nucleotide sequence ID" value="XM_066946317.1"/>
</dbReference>